<reference evidence="4" key="1">
    <citation type="journal article" date="2020" name="bioRxiv">
        <title>Comparative genomics of Chlamydomonas.</title>
        <authorList>
            <person name="Craig R.J."/>
            <person name="Hasan A.R."/>
            <person name="Ness R.W."/>
            <person name="Keightley P.D."/>
        </authorList>
    </citation>
    <scope>NUCLEOTIDE SEQUENCE</scope>
    <source>
        <strain evidence="4">CCAP 11/173</strain>
    </source>
</reference>
<feature type="coiled-coil region" evidence="1">
    <location>
        <begin position="458"/>
        <end position="511"/>
    </location>
</feature>
<dbReference type="Proteomes" id="UP000613740">
    <property type="component" value="Unassembled WGS sequence"/>
</dbReference>
<feature type="compositionally biased region" description="Acidic residues" evidence="2">
    <location>
        <begin position="423"/>
        <end position="442"/>
    </location>
</feature>
<keyword evidence="1" id="KW-0175">Coiled coil</keyword>
<feature type="compositionally biased region" description="Gly residues" evidence="2">
    <location>
        <begin position="407"/>
        <end position="422"/>
    </location>
</feature>
<feature type="transmembrane region" description="Helical" evidence="3">
    <location>
        <begin position="224"/>
        <end position="245"/>
    </location>
</feature>
<evidence type="ECO:0000313" key="4">
    <source>
        <dbReference type="EMBL" id="KAG2448602.1"/>
    </source>
</evidence>
<keyword evidence="5" id="KW-1185">Reference proteome</keyword>
<sequence length="731" mass="75938">MVFNRNNKKEISAIEDLVEAKIYVNEQRRRELQNLQTELWQLPTDQLPGGSTCTLLCLNLSDEFADALQACLPGWKFRLEAIADDPDSPSYKADRKKFVKLFEGKALEEAGITAVVQELRSQGEELAQLDKRVIALSLLSRLPVISCTSSAPQALPAAAAATGDTWPVFFTPHMPEDVRPLVKWLREELPRVRALSTAIADDLKARTAHLAKVNGPLHFLKRGAVAMVPLGVMVVNTIGSIRLMARMLRLSGMRGDNAAGKSLGLLGASNAVFMNAIDSVGDLYSFVIFTTLLAEFKTMGLLEMTQAMEVVDGLTLGSISVVTGLVSAIGAYISRPGMVRTAAAFLASLQTIYALNPAMRREDVARTGGRGALARLRRWLGRRKQTAEEKQALLARSAGPTSSTGSLLGGRGAENGMGGDGDGGSDDEEEEEEASDSGEDEEAKLLGGPELEAAIAAARAAEAAAVAAEAAAVAAEEAAVEAELAAAEAEMTALEAEAEALEAEVEEARASQGGAAVARVPAASPGAGPVAAAAASAAGAAHSSLYAAAGPAVHVSISVHGEGDQVSLLLRTGGQPAAAGPAAALAPSAHELRQAAAESRSQAEAAKAEAAAAMEVAQREAAAAEQVLQAARQAAAQRKAERRRARAERRTAIGSKGTLSGGALELVPLRSTGDLTSASYAPASAEDEGPATAGCCGMCLPLSRWLQARRRRRRAAAAPAEEIAVLSSGAC</sequence>
<evidence type="ECO:0000256" key="1">
    <source>
        <dbReference type="SAM" id="Coils"/>
    </source>
</evidence>
<accession>A0A835WJ96</accession>
<comment type="caution">
    <text evidence="4">The sequence shown here is derived from an EMBL/GenBank/DDBJ whole genome shotgun (WGS) entry which is preliminary data.</text>
</comment>
<dbReference type="EMBL" id="JAEHOD010000017">
    <property type="protein sequence ID" value="KAG2448602.1"/>
    <property type="molecule type" value="Genomic_DNA"/>
</dbReference>
<gene>
    <name evidence="4" type="ORF">HYH02_006493</name>
</gene>
<feature type="coiled-coil region" evidence="1">
    <location>
        <begin position="589"/>
        <end position="650"/>
    </location>
</feature>
<proteinExistence type="predicted"/>
<feature type="compositionally biased region" description="Low complexity" evidence="2">
    <location>
        <begin position="397"/>
        <end position="406"/>
    </location>
</feature>
<evidence type="ECO:0000256" key="3">
    <source>
        <dbReference type="SAM" id="Phobius"/>
    </source>
</evidence>
<feature type="transmembrane region" description="Helical" evidence="3">
    <location>
        <begin position="314"/>
        <end position="333"/>
    </location>
</feature>
<protein>
    <submittedName>
        <fullName evidence="4">Uncharacterized protein</fullName>
    </submittedName>
</protein>
<evidence type="ECO:0000313" key="5">
    <source>
        <dbReference type="Proteomes" id="UP000613740"/>
    </source>
</evidence>
<keyword evidence="3" id="KW-0812">Transmembrane</keyword>
<feature type="region of interest" description="Disordered" evidence="2">
    <location>
        <begin position="390"/>
        <end position="443"/>
    </location>
</feature>
<dbReference type="AlphaFoldDB" id="A0A835WJ96"/>
<name>A0A835WJ96_9CHLO</name>
<organism evidence="4 5">
    <name type="scientific">Chlamydomonas schloesseri</name>
    <dbReference type="NCBI Taxonomy" id="2026947"/>
    <lineage>
        <taxon>Eukaryota</taxon>
        <taxon>Viridiplantae</taxon>
        <taxon>Chlorophyta</taxon>
        <taxon>core chlorophytes</taxon>
        <taxon>Chlorophyceae</taxon>
        <taxon>CS clade</taxon>
        <taxon>Chlamydomonadales</taxon>
        <taxon>Chlamydomonadaceae</taxon>
        <taxon>Chlamydomonas</taxon>
    </lineage>
</organism>
<evidence type="ECO:0000256" key="2">
    <source>
        <dbReference type="SAM" id="MobiDB-lite"/>
    </source>
</evidence>
<keyword evidence="3" id="KW-1133">Transmembrane helix</keyword>
<keyword evidence="3" id="KW-0472">Membrane</keyword>
<dbReference type="OrthoDB" id="544514at2759"/>